<evidence type="ECO:0000313" key="3">
    <source>
        <dbReference type="EMBL" id="KAE9347242.1"/>
    </source>
</evidence>
<feature type="non-terminal residue" evidence="3">
    <location>
        <position position="765"/>
    </location>
</feature>
<proteinExistence type="predicted"/>
<dbReference type="Pfam" id="PF21056">
    <property type="entry name" value="ZSWIM1-3_RNaseH-like"/>
    <property type="match status" value="1"/>
</dbReference>
<dbReference type="Proteomes" id="UP000434957">
    <property type="component" value="Unassembled WGS sequence"/>
</dbReference>
<keyword evidence="4" id="KW-1185">Reference proteome</keyword>
<dbReference type="EMBL" id="QXFT01000323">
    <property type="protein sequence ID" value="KAE9347242.1"/>
    <property type="molecule type" value="Genomic_DNA"/>
</dbReference>
<feature type="domain" description="ZSWIM1/3 RNaseH-like" evidence="2">
    <location>
        <begin position="416"/>
        <end position="543"/>
    </location>
</feature>
<sequence>MSETSEGGEDAEVRDLLEGRDRLLRLRAQRQGSSGKSPGAGRSRAIEEETRSAAFAVGQAAMSREEVQEMVRKKREEYAAKFAAGEVTAPVFSRIKRSKTAARACKKYVPVNGDTELVARDPDMDAEDTAAWSDDTANDDNFVPISPPSDFVDGDIVSSADEAKYFFGLSSCSDDGDTAPTHAILKRAQYEIPQTRMTEQAAGTNTARGLIQSDSCELFLSGFPLRWLSWERFHEALKEFSAKTKQRFIVRSTSSIKKRNKQITSGARKIPAFWKQYCKTLVCTHGLEQRPRGTGARQRQSVRYTGCSAKINTRLTRTDREYYIYARASGEHNHALTDELWDYYAENRTIHDPALLSTVADMRSAGSSSKGILAWLRKKSGKKTKLKDVHNIFQELKHSAKGDTSDAERTESILQEFANQLDGNTARIFVDKTRDVAVAVVFQTEGMRRLFAAFPEVVMVDTTHDTNANAYKLFSFVVHDCFGKGQYVQHALVERETKDILRLVVNVFKDNNPAYSNVKVVMTDKAFHEKDVLAEVFKQARQLLCQFHVQQWFAKQVGRLMRGSTDEKALVEASMAQLIYARSASEYDEQKALLLDLLGGNDNHPLYKTFIENWDGMTEEWVAYRRGNIPHLRNNTNNRLESKWGKIKQLVNSDYAIDELVSALIMMQEWAEDEYIEEYNKIGSRPPIAEHPELSALAVTVTKYAFDLVTGEFKYATTGDVHYQMTRNGHQVVLLSSRTAISHTVDTKTYQCDCGFAQTMMLPCR</sequence>
<dbReference type="InterPro" id="IPR048324">
    <property type="entry name" value="ZSWIM1-3_RNaseH-like"/>
</dbReference>
<dbReference type="InterPro" id="IPR052579">
    <property type="entry name" value="Zinc_finger_SWIM"/>
</dbReference>
<feature type="region of interest" description="Disordered" evidence="1">
    <location>
        <begin position="27"/>
        <end position="48"/>
    </location>
</feature>
<dbReference type="PANTHER" id="PTHR31569:SF4">
    <property type="entry name" value="SWIM-TYPE DOMAIN-CONTAINING PROTEIN"/>
    <property type="match status" value="1"/>
</dbReference>
<comment type="caution">
    <text evidence="3">The sequence shown here is derived from an EMBL/GenBank/DDBJ whole genome shotgun (WGS) entry which is preliminary data.</text>
</comment>
<dbReference type="AlphaFoldDB" id="A0A6A4FV24"/>
<evidence type="ECO:0000259" key="2">
    <source>
        <dbReference type="Pfam" id="PF21056"/>
    </source>
</evidence>
<gene>
    <name evidence="3" type="ORF">PR003_g7016</name>
</gene>
<accession>A0A6A4FV24</accession>
<organism evidence="3 4">
    <name type="scientific">Phytophthora rubi</name>
    <dbReference type="NCBI Taxonomy" id="129364"/>
    <lineage>
        <taxon>Eukaryota</taxon>
        <taxon>Sar</taxon>
        <taxon>Stramenopiles</taxon>
        <taxon>Oomycota</taxon>
        <taxon>Peronosporomycetes</taxon>
        <taxon>Peronosporales</taxon>
        <taxon>Peronosporaceae</taxon>
        <taxon>Phytophthora</taxon>
    </lineage>
</organism>
<evidence type="ECO:0000313" key="4">
    <source>
        <dbReference type="Proteomes" id="UP000434957"/>
    </source>
</evidence>
<dbReference type="PANTHER" id="PTHR31569">
    <property type="entry name" value="SWIM-TYPE DOMAIN-CONTAINING PROTEIN"/>
    <property type="match status" value="1"/>
</dbReference>
<protein>
    <recommendedName>
        <fullName evidence="2">ZSWIM1/3 RNaseH-like domain-containing protein</fullName>
    </recommendedName>
</protein>
<reference evidence="3 4" key="1">
    <citation type="submission" date="2018-08" db="EMBL/GenBank/DDBJ databases">
        <title>Genomic investigation of the strawberry pathogen Phytophthora fragariae indicates pathogenicity is determined by transcriptional variation in three key races.</title>
        <authorList>
            <person name="Adams T.M."/>
            <person name="Armitage A.D."/>
            <person name="Sobczyk M.K."/>
            <person name="Bates H.J."/>
            <person name="Dunwell J.M."/>
            <person name="Nellist C.F."/>
            <person name="Harrison R.J."/>
        </authorList>
    </citation>
    <scope>NUCLEOTIDE SEQUENCE [LARGE SCALE GENOMIC DNA]</scope>
    <source>
        <strain evidence="3 4">SCRP333</strain>
    </source>
</reference>
<name>A0A6A4FV24_9STRA</name>
<evidence type="ECO:0000256" key="1">
    <source>
        <dbReference type="SAM" id="MobiDB-lite"/>
    </source>
</evidence>